<dbReference type="InterPro" id="IPR014718">
    <property type="entry name" value="GH-type_carb-bd"/>
</dbReference>
<dbReference type="Gene3D" id="2.70.98.10">
    <property type="match status" value="1"/>
</dbReference>
<gene>
    <name evidence="2" type="ORF">EV668_3262</name>
</gene>
<dbReference type="CDD" id="cd09024">
    <property type="entry name" value="Aldose_epim_lacX"/>
    <property type="match status" value="1"/>
</dbReference>
<evidence type="ECO:0000313" key="2">
    <source>
        <dbReference type="EMBL" id="TDR90411.1"/>
    </source>
</evidence>
<sequence>MTDPDVVQLGAGEAEARIALRGAEPVSWRIGGRDLLWSGDPAHWSYHAPILFPLVGASKGGVIRIGGKDHPMPQHGFARTSTFSLASRDESSATFVLTETKETLAAYPFRFSLEVTVTLSATSLRQDFTVTNRGQDIMPYGLGVHPAFPWPLGGETKDGHRVVFEKPEMRSVPEIAEGGLLARQTRNVPLQDNILPLAPELFTEALVFLDAQSHALSFQAPSGEAIKLAVDEFPHLAVWSRPDAPFLSLEAWSAHADWEDASGKLAERDSMTFLKPGEQAHHRATMSVSPAGGAKAAAK</sequence>
<dbReference type="SUPFAM" id="SSF74650">
    <property type="entry name" value="Galactose mutarotase-like"/>
    <property type="match status" value="1"/>
</dbReference>
<keyword evidence="3" id="KW-1185">Reference proteome</keyword>
<dbReference type="OrthoDB" id="9795355at2"/>
<dbReference type="PANTHER" id="PTHR11122:SF13">
    <property type="entry name" value="GLUCOSE-6-PHOSPHATE 1-EPIMERASE"/>
    <property type="match status" value="1"/>
</dbReference>
<dbReference type="GO" id="GO:0005975">
    <property type="term" value="P:carbohydrate metabolic process"/>
    <property type="evidence" value="ECO:0007669"/>
    <property type="project" value="InterPro"/>
</dbReference>
<reference evidence="2 3" key="1">
    <citation type="submission" date="2019-03" db="EMBL/GenBank/DDBJ databases">
        <title>Genomic Encyclopedia of Type Strains, Phase IV (KMG-IV): sequencing the most valuable type-strain genomes for metagenomic binning, comparative biology and taxonomic classification.</title>
        <authorList>
            <person name="Goeker M."/>
        </authorList>
    </citation>
    <scope>NUCLEOTIDE SEQUENCE [LARGE SCALE GENOMIC DNA]</scope>
    <source>
        <strain evidence="2 3">DSM 25903</strain>
    </source>
</reference>
<dbReference type="Pfam" id="PF01263">
    <property type="entry name" value="Aldose_epim"/>
    <property type="match status" value="1"/>
</dbReference>
<name>A0A4R7BXT8_9HYPH</name>
<dbReference type="InterPro" id="IPR008183">
    <property type="entry name" value="Aldose_1/G6P_1-epimerase"/>
</dbReference>
<protein>
    <submittedName>
        <fullName evidence="2">Galactose mutarotase-like enzyme</fullName>
    </submittedName>
</protein>
<dbReference type="PANTHER" id="PTHR11122">
    <property type="entry name" value="APOSPORY-ASSOCIATED PROTEIN C-RELATED"/>
    <property type="match status" value="1"/>
</dbReference>
<dbReference type="RefSeq" id="WP_133771784.1">
    <property type="nucleotide sequence ID" value="NZ_SNZR01000013.1"/>
</dbReference>
<dbReference type="AlphaFoldDB" id="A0A4R7BXT8"/>
<dbReference type="InterPro" id="IPR011013">
    <property type="entry name" value="Gal_mutarotase_sf_dom"/>
</dbReference>
<dbReference type="InterPro" id="IPR037481">
    <property type="entry name" value="LacX"/>
</dbReference>
<dbReference type="GO" id="GO:0016853">
    <property type="term" value="F:isomerase activity"/>
    <property type="evidence" value="ECO:0007669"/>
    <property type="project" value="InterPro"/>
</dbReference>
<organism evidence="2 3">
    <name type="scientific">Enterovirga rhinocerotis</name>
    <dbReference type="NCBI Taxonomy" id="1339210"/>
    <lineage>
        <taxon>Bacteria</taxon>
        <taxon>Pseudomonadati</taxon>
        <taxon>Pseudomonadota</taxon>
        <taxon>Alphaproteobacteria</taxon>
        <taxon>Hyphomicrobiales</taxon>
        <taxon>Methylobacteriaceae</taxon>
        <taxon>Enterovirga</taxon>
    </lineage>
</organism>
<proteinExistence type="predicted"/>
<evidence type="ECO:0000256" key="1">
    <source>
        <dbReference type="SAM" id="MobiDB-lite"/>
    </source>
</evidence>
<comment type="caution">
    <text evidence="2">The sequence shown here is derived from an EMBL/GenBank/DDBJ whole genome shotgun (WGS) entry which is preliminary data.</text>
</comment>
<evidence type="ECO:0000313" key="3">
    <source>
        <dbReference type="Proteomes" id="UP000295122"/>
    </source>
</evidence>
<dbReference type="GO" id="GO:0030246">
    <property type="term" value="F:carbohydrate binding"/>
    <property type="evidence" value="ECO:0007669"/>
    <property type="project" value="InterPro"/>
</dbReference>
<dbReference type="EMBL" id="SNZR01000013">
    <property type="protein sequence ID" value="TDR90411.1"/>
    <property type="molecule type" value="Genomic_DNA"/>
</dbReference>
<feature type="region of interest" description="Disordered" evidence="1">
    <location>
        <begin position="278"/>
        <end position="299"/>
    </location>
</feature>
<dbReference type="Proteomes" id="UP000295122">
    <property type="component" value="Unassembled WGS sequence"/>
</dbReference>
<accession>A0A4R7BXT8</accession>